<proteinExistence type="predicted"/>
<sequence length="76" mass="8160">MHFTVTVDDLHRSAIQEVAEQLRSCGLEVDRVLGTVGMITGSAPENCRPDLEAVEGVSSVDGETRVLLPPPDSDIQ</sequence>
<dbReference type="RefSeq" id="WP_343878528.1">
    <property type="nucleotide sequence ID" value="NZ_BAAAIJ010000020.1"/>
</dbReference>
<comment type="caution">
    <text evidence="1">The sequence shown here is derived from an EMBL/GenBank/DDBJ whole genome shotgun (WGS) entry which is preliminary data.</text>
</comment>
<keyword evidence="2" id="KW-1185">Reference proteome</keyword>
<evidence type="ECO:0000313" key="1">
    <source>
        <dbReference type="EMBL" id="MFD1846622.1"/>
    </source>
</evidence>
<protein>
    <recommendedName>
        <fullName evidence="3">Ketohydroxyglutarate aldolase</fullName>
    </recommendedName>
</protein>
<dbReference type="EMBL" id="JBHUGA010000021">
    <property type="protein sequence ID" value="MFD1846622.1"/>
    <property type="molecule type" value="Genomic_DNA"/>
</dbReference>
<evidence type="ECO:0008006" key="3">
    <source>
        <dbReference type="Google" id="ProtNLM"/>
    </source>
</evidence>
<gene>
    <name evidence="1" type="ORF">ACFSFX_08435</name>
</gene>
<organism evidence="1 2">
    <name type="scientific">Arthrobacter flavus</name>
    <dbReference type="NCBI Taxonomy" id="95172"/>
    <lineage>
        <taxon>Bacteria</taxon>
        <taxon>Bacillati</taxon>
        <taxon>Actinomycetota</taxon>
        <taxon>Actinomycetes</taxon>
        <taxon>Micrococcales</taxon>
        <taxon>Micrococcaceae</taxon>
        <taxon>Arthrobacter</taxon>
    </lineage>
</organism>
<name>A0ABW4Q7F8_9MICC</name>
<dbReference type="Proteomes" id="UP001597307">
    <property type="component" value="Unassembled WGS sequence"/>
</dbReference>
<reference evidence="2" key="1">
    <citation type="journal article" date="2019" name="Int. J. Syst. Evol. Microbiol.">
        <title>The Global Catalogue of Microorganisms (GCM) 10K type strain sequencing project: providing services to taxonomists for standard genome sequencing and annotation.</title>
        <authorList>
            <consortium name="The Broad Institute Genomics Platform"/>
            <consortium name="The Broad Institute Genome Sequencing Center for Infectious Disease"/>
            <person name="Wu L."/>
            <person name="Ma J."/>
        </authorList>
    </citation>
    <scope>NUCLEOTIDE SEQUENCE [LARGE SCALE GENOMIC DNA]</scope>
    <source>
        <strain evidence="2">JCM 11496</strain>
    </source>
</reference>
<accession>A0ABW4Q7F8</accession>
<evidence type="ECO:0000313" key="2">
    <source>
        <dbReference type="Proteomes" id="UP001597307"/>
    </source>
</evidence>